<proteinExistence type="predicted"/>
<dbReference type="InterPro" id="IPR029058">
    <property type="entry name" value="AB_hydrolase_fold"/>
</dbReference>
<gene>
    <name evidence="2" type="ORF">HK097_004355</name>
</gene>
<dbReference type="Proteomes" id="UP001212841">
    <property type="component" value="Unassembled WGS sequence"/>
</dbReference>
<organism evidence="2 3">
    <name type="scientific">Rhizophlyctis rosea</name>
    <dbReference type="NCBI Taxonomy" id="64517"/>
    <lineage>
        <taxon>Eukaryota</taxon>
        <taxon>Fungi</taxon>
        <taxon>Fungi incertae sedis</taxon>
        <taxon>Chytridiomycota</taxon>
        <taxon>Chytridiomycota incertae sedis</taxon>
        <taxon>Chytridiomycetes</taxon>
        <taxon>Rhizophlyctidales</taxon>
        <taxon>Rhizophlyctidaceae</taxon>
        <taxon>Rhizophlyctis</taxon>
    </lineage>
</organism>
<comment type="caution">
    <text evidence="2">The sequence shown here is derived from an EMBL/GenBank/DDBJ whole genome shotgun (WGS) entry which is preliminary data.</text>
</comment>
<dbReference type="PANTHER" id="PTHR45763:SF46">
    <property type="entry name" value="AB HYDROLASE-1 DOMAIN-CONTAINING PROTEIN"/>
    <property type="match status" value="1"/>
</dbReference>
<dbReference type="SUPFAM" id="SSF53474">
    <property type="entry name" value="alpha/beta-Hydrolases"/>
    <property type="match status" value="1"/>
</dbReference>
<accession>A0AAD5X2T5</accession>
<dbReference type="PANTHER" id="PTHR45763">
    <property type="entry name" value="HYDROLASE, ALPHA/BETA FOLD FAMILY PROTEIN, EXPRESSED-RELATED"/>
    <property type="match status" value="1"/>
</dbReference>
<evidence type="ECO:0000259" key="1">
    <source>
        <dbReference type="Pfam" id="PF00561"/>
    </source>
</evidence>
<reference evidence="2" key="1">
    <citation type="submission" date="2020-05" db="EMBL/GenBank/DDBJ databases">
        <title>Phylogenomic resolution of chytrid fungi.</title>
        <authorList>
            <person name="Stajich J.E."/>
            <person name="Amses K."/>
            <person name="Simmons R."/>
            <person name="Seto K."/>
            <person name="Myers J."/>
            <person name="Bonds A."/>
            <person name="Quandt C.A."/>
            <person name="Barry K."/>
            <person name="Liu P."/>
            <person name="Grigoriev I."/>
            <person name="Longcore J.E."/>
            <person name="James T.Y."/>
        </authorList>
    </citation>
    <scope>NUCLEOTIDE SEQUENCE</scope>
    <source>
        <strain evidence="2">JEL0318</strain>
    </source>
</reference>
<feature type="domain" description="AB hydrolase-1" evidence="1">
    <location>
        <begin position="57"/>
        <end position="309"/>
    </location>
</feature>
<dbReference type="Gene3D" id="3.40.50.1820">
    <property type="entry name" value="alpha/beta hydrolase"/>
    <property type="match status" value="1"/>
</dbReference>
<sequence length="333" mass="37022">MNVLIRRTPAHLSPIVRNHASNSSVRHFTINPKENQTLQLPDGRTLGFAEYGTSTGYPLFFFHGFPSSRLEARVCDSLAHKRNIRIISPDRPGFGLSTFQPNRRITDWPKDVKALADHLDIDRCAILGGSGGGPYALACAHAFPHDMMSAVGVMAGAPPWEGGSHHMSIPARLTRALATTGPSGVTWTLDQSLSLSKWFLSTKRGTATIDNLLDKEKAALGVQSLCDQREEFLWMLMEGFAQGSKATTQESNLLSDNGWGFRFEDIDYRIQVWHGEKDWNAPIVLIRHMVERLPNAELVAYDDTNHFAIAKRLEEIMVAMLPPELRSSSSKSE</sequence>
<dbReference type="EMBL" id="JADGJD010000210">
    <property type="protein sequence ID" value="KAJ3053411.1"/>
    <property type="molecule type" value="Genomic_DNA"/>
</dbReference>
<dbReference type="InterPro" id="IPR000073">
    <property type="entry name" value="AB_hydrolase_1"/>
</dbReference>
<dbReference type="AlphaFoldDB" id="A0AAD5X2T5"/>
<dbReference type="Pfam" id="PF00561">
    <property type="entry name" value="Abhydrolase_1"/>
    <property type="match status" value="1"/>
</dbReference>
<keyword evidence="3" id="KW-1185">Reference proteome</keyword>
<evidence type="ECO:0000313" key="2">
    <source>
        <dbReference type="EMBL" id="KAJ3053411.1"/>
    </source>
</evidence>
<name>A0AAD5X2T5_9FUNG</name>
<evidence type="ECO:0000313" key="3">
    <source>
        <dbReference type="Proteomes" id="UP001212841"/>
    </source>
</evidence>
<protein>
    <recommendedName>
        <fullName evidence="1">AB hydrolase-1 domain-containing protein</fullName>
    </recommendedName>
</protein>